<keyword evidence="1" id="KW-0472">Membrane</keyword>
<accession>A0A3N0VK15</accession>
<evidence type="ECO:0000313" key="3">
    <source>
        <dbReference type="Proteomes" id="UP000282106"/>
    </source>
</evidence>
<comment type="caution">
    <text evidence="2">The sequence shown here is derived from an EMBL/GenBank/DDBJ whole genome shotgun (WGS) entry which is preliminary data.</text>
</comment>
<dbReference type="EMBL" id="RJVO01000001">
    <property type="protein sequence ID" value="ROH93097.1"/>
    <property type="molecule type" value="Genomic_DNA"/>
</dbReference>
<evidence type="ECO:0000313" key="2">
    <source>
        <dbReference type="EMBL" id="ROH93097.1"/>
    </source>
</evidence>
<evidence type="ECO:0000256" key="1">
    <source>
        <dbReference type="SAM" id="Phobius"/>
    </source>
</evidence>
<dbReference type="Proteomes" id="UP000282106">
    <property type="component" value="Unassembled WGS sequence"/>
</dbReference>
<gene>
    <name evidence="2" type="ORF">ED208_00750</name>
</gene>
<dbReference type="InParanoid" id="A0A3N0VK15"/>
<keyword evidence="1" id="KW-1133">Transmembrane helix</keyword>
<dbReference type="AlphaFoldDB" id="A0A3N0VK15"/>
<protein>
    <submittedName>
        <fullName evidence="2">Uncharacterized protein</fullName>
    </submittedName>
</protein>
<feature type="transmembrane region" description="Helical" evidence="1">
    <location>
        <begin position="12"/>
        <end position="33"/>
    </location>
</feature>
<keyword evidence="3" id="KW-1185">Reference proteome</keyword>
<name>A0A3N0VK15_9GAMM</name>
<keyword evidence="1" id="KW-0812">Transmembrane</keyword>
<proteinExistence type="predicted"/>
<dbReference type="RefSeq" id="WP_123209949.1">
    <property type="nucleotide sequence ID" value="NZ_RJVO01000001.1"/>
</dbReference>
<sequence>MELAPLHWQQLPLILAVLAAASGVLYGLLSLILPRPQVWAPRDGQGLDGEAMPLRGADRRRNHQAWPAHLERRLAPR</sequence>
<organism evidence="2 3">
    <name type="scientific">Stagnimonas aquatica</name>
    <dbReference type="NCBI Taxonomy" id="2689987"/>
    <lineage>
        <taxon>Bacteria</taxon>
        <taxon>Pseudomonadati</taxon>
        <taxon>Pseudomonadota</taxon>
        <taxon>Gammaproteobacteria</taxon>
        <taxon>Nevskiales</taxon>
        <taxon>Nevskiaceae</taxon>
        <taxon>Stagnimonas</taxon>
    </lineage>
</organism>
<reference evidence="2 3" key="1">
    <citation type="submission" date="2018-10" db="EMBL/GenBank/DDBJ databases">
        <authorList>
            <person name="Chen W.-M."/>
        </authorList>
    </citation>
    <scope>NUCLEOTIDE SEQUENCE [LARGE SCALE GENOMIC DNA]</scope>
    <source>
        <strain evidence="2 3">THS-13</strain>
    </source>
</reference>